<accession>A0A5N5JEM0</accession>
<proteinExistence type="predicted"/>
<evidence type="ECO:0000256" key="5">
    <source>
        <dbReference type="ARBA" id="ARBA00023163"/>
    </source>
</evidence>
<evidence type="ECO:0000256" key="4">
    <source>
        <dbReference type="ARBA" id="ARBA00023125"/>
    </source>
</evidence>
<evidence type="ECO:0000256" key="2">
    <source>
        <dbReference type="ARBA" id="ARBA00022737"/>
    </source>
</evidence>
<dbReference type="InterPro" id="IPR001005">
    <property type="entry name" value="SANT/Myb"/>
</dbReference>
<dbReference type="PANTHER" id="PTHR45614">
    <property type="entry name" value="MYB PROTEIN-RELATED"/>
    <property type="match status" value="1"/>
</dbReference>
<feature type="domain" description="HTH myb-type" evidence="9">
    <location>
        <begin position="275"/>
        <end position="322"/>
    </location>
</feature>
<dbReference type="CDD" id="cd00167">
    <property type="entry name" value="SANT"/>
    <property type="match status" value="2"/>
</dbReference>
<organism evidence="10 11">
    <name type="scientific">Salix brachista</name>
    <dbReference type="NCBI Taxonomy" id="2182728"/>
    <lineage>
        <taxon>Eukaryota</taxon>
        <taxon>Viridiplantae</taxon>
        <taxon>Streptophyta</taxon>
        <taxon>Embryophyta</taxon>
        <taxon>Tracheophyta</taxon>
        <taxon>Spermatophyta</taxon>
        <taxon>Magnoliopsida</taxon>
        <taxon>eudicotyledons</taxon>
        <taxon>Gunneridae</taxon>
        <taxon>Pentapetalae</taxon>
        <taxon>rosids</taxon>
        <taxon>fabids</taxon>
        <taxon>Malpighiales</taxon>
        <taxon>Salicaceae</taxon>
        <taxon>Saliceae</taxon>
        <taxon>Salix</taxon>
    </lineage>
</organism>
<keyword evidence="5" id="KW-0804">Transcription</keyword>
<evidence type="ECO:0008006" key="12">
    <source>
        <dbReference type="Google" id="ProtNLM"/>
    </source>
</evidence>
<evidence type="ECO:0000256" key="1">
    <source>
        <dbReference type="ARBA" id="ARBA00004123"/>
    </source>
</evidence>
<dbReference type="PROSITE" id="PS50090">
    <property type="entry name" value="MYB_LIKE"/>
    <property type="match status" value="2"/>
</dbReference>
<dbReference type="PANTHER" id="PTHR45614:SF258">
    <property type="entry name" value="MYB FAMILY PROTEIN"/>
    <property type="match status" value="1"/>
</dbReference>
<evidence type="ECO:0000256" key="7">
    <source>
        <dbReference type="SAM" id="MobiDB-lite"/>
    </source>
</evidence>
<sequence length="517" mass="57544">MTYLHFIIHTLEETTNLDSITGEVGILPYAMFLPEGAMDSSLEGIGEVMKTEPYSASLLCCHAFLPISTAFLASLLCFPDNLSLFSLAPVFPFSAMEMTLHQFHSIACCHHENDGIPSHYTISTSSPRNSSAIETFHDMGSLPLVPDSRMRLNICSSVCSYKGQRDFALEGKCCSNRLENHQWSEEVGDAGEKQKHKAARMENTEDIAEIMEVRESKICNKGHWRPAEDSKLKELVALHGPQNWNHIAEKLQGRSGKSCRLRWFNQLDPKINSTAFNEDEEERLMAAHRVYGNKWALIARFFTGRTDNAVKNHWHVVMARKYREQSCIYKKRKRTQAVQRRGDNAGDSLIRNTVKNTDPNSNIICSSRIIKPSSLPFSPPIGGSNSTYGKMTAGLLFSRSHHGSLAEETPSFFSGHQMRYKMLRDSDTCTVFDAMQQSSSRRFPGFSDSMASSATQATASEPSSSSLSAAENTEASSSEITTTSPPFIDFLGVGATESARVSKTCNMYLRSNSVAYE</sequence>
<dbReference type="Proteomes" id="UP000326939">
    <property type="component" value="Chromosome 17"/>
</dbReference>
<evidence type="ECO:0000259" key="9">
    <source>
        <dbReference type="PROSITE" id="PS51294"/>
    </source>
</evidence>
<dbReference type="SMART" id="SM00717">
    <property type="entry name" value="SANT"/>
    <property type="match status" value="2"/>
</dbReference>
<dbReference type="AlphaFoldDB" id="A0A5N5JEM0"/>
<feature type="compositionally biased region" description="Low complexity" evidence="7">
    <location>
        <begin position="447"/>
        <end position="481"/>
    </location>
</feature>
<dbReference type="EMBL" id="VDCV01000017">
    <property type="protein sequence ID" value="KAB5516394.1"/>
    <property type="molecule type" value="Genomic_DNA"/>
</dbReference>
<feature type="domain" description="Myb-like" evidence="8">
    <location>
        <begin position="220"/>
        <end position="267"/>
    </location>
</feature>
<keyword evidence="2" id="KW-0677">Repeat</keyword>
<gene>
    <name evidence="10" type="ORF">DKX38_027042</name>
</gene>
<keyword evidence="4" id="KW-0238">DNA-binding</keyword>
<dbReference type="Pfam" id="PF00249">
    <property type="entry name" value="Myb_DNA-binding"/>
    <property type="match status" value="2"/>
</dbReference>
<name>A0A5N5JEM0_9ROSI</name>
<dbReference type="Gene3D" id="1.10.10.60">
    <property type="entry name" value="Homeodomain-like"/>
    <property type="match status" value="2"/>
</dbReference>
<comment type="caution">
    <text evidence="10">The sequence shown here is derived from an EMBL/GenBank/DDBJ whole genome shotgun (WGS) entry which is preliminary data.</text>
</comment>
<feature type="region of interest" description="Disordered" evidence="7">
    <location>
        <begin position="440"/>
        <end position="481"/>
    </location>
</feature>
<dbReference type="FunFam" id="1.10.10.60:FF:000060">
    <property type="entry name" value="MYB transcription factor"/>
    <property type="match status" value="1"/>
</dbReference>
<dbReference type="SUPFAM" id="SSF46689">
    <property type="entry name" value="Homeodomain-like"/>
    <property type="match status" value="1"/>
</dbReference>
<keyword evidence="11" id="KW-1185">Reference proteome</keyword>
<dbReference type="GO" id="GO:0005634">
    <property type="term" value="C:nucleus"/>
    <property type="evidence" value="ECO:0007669"/>
    <property type="project" value="UniProtKB-SubCell"/>
</dbReference>
<feature type="domain" description="Myb-like" evidence="8">
    <location>
        <begin position="268"/>
        <end position="318"/>
    </location>
</feature>
<dbReference type="GO" id="GO:0000981">
    <property type="term" value="F:DNA-binding transcription factor activity, RNA polymerase II-specific"/>
    <property type="evidence" value="ECO:0007669"/>
    <property type="project" value="TreeGrafter"/>
</dbReference>
<keyword evidence="6" id="KW-0539">Nucleus</keyword>
<evidence type="ECO:0000313" key="11">
    <source>
        <dbReference type="Proteomes" id="UP000326939"/>
    </source>
</evidence>
<reference evidence="11" key="1">
    <citation type="journal article" date="2019" name="Gigascience">
        <title>De novo genome assembly of the endangered Acer yangbiense, a plant species with extremely small populations endemic to Yunnan Province, China.</title>
        <authorList>
            <person name="Yang J."/>
            <person name="Wariss H.M."/>
            <person name="Tao L."/>
            <person name="Zhang R."/>
            <person name="Yun Q."/>
            <person name="Hollingsworth P."/>
            <person name="Dao Z."/>
            <person name="Luo G."/>
            <person name="Guo H."/>
            <person name="Ma Y."/>
            <person name="Sun W."/>
        </authorList>
    </citation>
    <scope>NUCLEOTIDE SEQUENCE [LARGE SCALE GENOMIC DNA]</scope>
    <source>
        <strain evidence="11">cv. br00</strain>
    </source>
</reference>
<dbReference type="InterPro" id="IPR017930">
    <property type="entry name" value="Myb_dom"/>
</dbReference>
<dbReference type="InterPro" id="IPR050560">
    <property type="entry name" value="MYB_TF"/>
</dbReference>
<evidence type="ECO:0000256" key="3">
    <source>
        <dbReference type="ARBA" id="ARBA00023015"/>
    </source>
</evidence>
<keyword evidence="3" id="KW-0805">Transcription regulation</keyword>
<dbReference type="InterPro" id="IPR009057">
    <property type="entry name" value="Homeodomain-like_sf"/>
</dbReference>
<evidence type="ECO:0000259" key="8">
    <source>
        <dbReference type="PROSITE" id="PS50090"/>
    </source>
</evidence>
<evidence type="ECO:0000256" key="6">
    <source>
        <dbReference type="ARBA" id="ARBA00023242"/>
    </source>
</evidence>
<dbReference type="GO" id="GO:0000978">
    <property type="term" value="F:RNA polymerase II cis-regulatory region sequence-specific DNA binding"/>
    <property type="evidence" value="ECO:0007669"/>
    <property type="project" value="TreeGrafter"/>
</dbReference>
<protein>
    <recommendedName>
        <fullName evidence="12">MYB family protein</fullName>
    </recommendedName>
</protein>
<comment type="subcellular location">
    <subcellularLocation>
        <location evidence="1">Nucleus</location>
    </subcellularLocation>
</comment>
<evidence type="ECO:0000313" key="10">
    <source>
        <dbReference type="EMBL" id="KAB5516394.1"/>
    </source>
</evidence>
<feature type="domain" description="HTH myb-type" evidence="9">
    <location>
        <begin position="216"/>
        <end position="271"/>
    </location>
</feature>
<dbReference type="PROSITE" id="PS51294">
    <property type="entry name" value="HTH_MYB"/>
    <property type="match status" value="2"/>
</dbReference>